<dbReference type="Proteomes" id="UP001500567">
    <property type="component" value="Unassembled WGS sequence"/>
</dbReference>
<protein>
    <recommendedName>
        <fullName evidence="1">Transposase Helix-turn-helix domain-containing protein</fullName>
    </recommendedName>
</protein>
<accession>A0ABP7SI09</accession>
<dbReference type="EMBL" id="BAABDJ010000030">
    <property type="protein sequence ID" value="GAA4012051.1"/>
    <property type="molecule type" value="Genomic_DNA"/>
</dbReference>
<gene>
    <name evidence="2" type="ORF">GCM10022408_25810</name>
</gene>
<dbReference type="RefSeq" id="WP_345073539.1">
    <property type="nucleotide sequence ID" value="NZ_BAABDJ010000030.1"/>
</dbReference>
<keyword evidence="3" id="KW-1185">Reference proteome</keyword>
<evidence type="ECO:0000313" key="3">
    <source>
        <dbReference type="Proteomes" id="UP001500567"/>
    </source>
</evidence>
<dbReference type="InterPro" id="IPR027805">
    <property type="entry name" value="Transposase_HTH_dom"/>
</dbReference>
<comment type="caution">
    <text evidence="2">The sequence shown here is derived from an EMBL/GenBank/DDBJ whole genome shotgun (WGS) entry which is preliminary data.</text>
</comment>
<organism evidence="2 3">
    <name type="scientific">Hymenobacter fastidiosus</name>
    <dbReference type="NCBI Taxonomy" id="486264"/>
    <lineage>
        <taxon>Bacteria</taxon>
        <taxon>Pseudomonadati</taxon>
        <taxon>Bacteroidota</taxon>
        <taxon>Cytophagia</taxon>
        <taxon>Cytophagales</taxon>
        <taxon>Hymenobacteraceae</taxon>
        <taxon>Hymenobacter</taxon>
    </lineage>
</organism>
<proteinExistence type="predicted"/>
<feature type="domain" description="Transposase Helix-turn-helix" evidence="1">
    <location>
        <begin position="70"/>
        <end position="102"/>
    </location>
</feature>
<evidence type="ECO:0000259" key="1">
    <source>
        <dbReference type="Pfam" id="PF13613"/>
    </source>
</evidence>
<name>A0ABP7SI09_9BACT</name>
<dbReference type="Pfam" id="PF13613">
    <property type="entry name" value="HTH_Tnp_4"/>
    <property type="match status" value="1"/>
</dbReference>
<evidence type="ECO:0000313" key="2">
    <source>
        <dbReference type="EMBL" id="GAA4012051.1"/>
    </source>
</evidence>
<reference evidence="3" key="1">
    <citation type="journal article" date="2019" name="Int. J. Syst. Evol. Microbiol.">
        <title>The Global Catalogue of Microorganisms (GCM) 10K type strain sequencing project: providing services to taxonomists for standard genome sequencing and annotation.</title>
        <authorList>
            <consortium name="The Broad Institute Genomics Platform"/>
            <consortium name="The Broad Institute Genome Sequencing Center for Infectious Disease"/>
            <person name="Wu L."/>
            <person name="Ma J."/>
        </authorList>
    </citation>
    <scope>NUCLEOTIDE SEQUENCE [LARGE SCALE GENOMIC DNA]</scope>
    <source>
        <strain evidence="3">JCM 17224</strain>
    </source>
</reference>
<sequence>MSTDYLVLRERPRRFPTLSSLLPADLDELLTDFAPAWERYHRYHTLDGAKRRLPAHAERANATLAGSDTKLFLLLTYLKSNRLQRHQAASFGVSQTRVSRLATALPGGLNHVPRRRGRLPVRDGPELTRHPDQVFACDGVGRGVPRNTDGKAQAEEYSAKKAHRLKNVTLCDDTQHVYFLSATEGGWVHDKKMADEYALHRPAGSVLRQDLGLLGHAPAGVRALTSRPACATTCNLSVGPGALVAALSFFPFHSC</sequence>